<dbReference type="InterPro" id="IPR011032">
    <property type="entry name" value="GroES-like_sf"/>
</dbReference>
<dbReference type="Gene3D" id="3.90.180.10">
    <property type="entry name" value="Medium-chain alcohol dehydrogenases, catalytic domain"/>
    <property type="match status" value="1"/>
</dbReference>
<evidence type="ECO:0000313" key="3">
    <source>
        <dbReference type="EMBL" id="QPT10649.1"/>
    </source>
</evidence>
<dbReference type="Pfam" id="PF08240">
    <property type="entry name" value="ADH_N"/>
    <property type="match status" value="1"/>
</dbReference>
<proteinExistence type="predicted"/>
<protein>
    <submittedName>
        <fullName evidence="3">Alcohol dehydrogenase catalytic domain-containing protein</fullName>
    </submittedName>
</protein>
<dbReference type="AlphaFoldDB" id="A0A7T3E7P5"/>
<evidence type="ECO:0000259" key="2">
    <source>
        <dbReference type="Pfam" id="PF08240"/>
    </source>
</evidence>
<gene>
    <name evidence="3" type="ORF">I6G38_09755</name>
</gene>
<feature type="domain" description="Alcohol dehydrogenase-like N-terminal" evidence="2">
    <location>
        <begin position="2"/>
        <end position="34"/>
    </location>
</feature>
<keyword evidence="1" id="KW-0560">Oxidoreductase</keyword>
<accession>A0A7T3E7P5</accession>
<dbReference type="InterPro" id="IPR013154">
    <property type="entry name" value="ADH-like_N"/>
</dbReference>
<reference evidence="3 4" key="1">
    <citation type="submission" date="2020-12" db="EMBL/GenBank/DDBJ databases">
        <title>FDA dAtabase for Regulatory Grade micrObial Sequences (FDA-ARGOS): Supporting development and validation of Infectious Disease Dx tests.</title>
        <authorList>
            <person name="Sproer C."/>
            <person name="Gronow S."/>
            <person name="Severitt S."/>
            <person name="Schroder I."/>
            <person name="Tallon L."/>
            <person name="Sadzewicz L."/>
            <person name="Zhao X."/>
            <person name="Boylan J."/>
            <person name="Ott S."/>
            <person name="Bowen H."/>
            <person name="Vavikolanu K."/>
            <person name="Mehta A."/>
            <person name="Aluvathingal J."/>
            <person name="Nadendla S."/>
            <person name="Lowell S."/>
            <person name="Myers T."/>
            <person name="Yan Y."/>
            <person name="Sichtig H."/>
        </authorList>
    </citation>
    <scope>NUCLEOTIDE SEQUENCE [LARGE SCALE GENOMIC DNA]</scope>
    <source>
        <strain evidence="3 4">FDAARGOS_881</strain>
    </source>
</reference>
<dbReference type="SUPFAM" id="SSF50129">
    <property type="entry name" value="GroES-like"/>
    <property type="match status" value="1"/>
</dbReference>
<dbReference type="GO" id="GO:0016491">
    <property type="term" value="F:oxidoreductase activity"/>
    <property type="evidence" value="ECO:0007669"/>
    <property type="project" value="UniProtKB-KW"/>
</dbReference>
<dbReference type="InterPro" id="IPR002328">
    <property type="entry name" value="ADH_Zn_CS"/>
</dbReference>
<sequence length="61" mass="6478">MIGHEGVGVVEALGDLVCGSKVGDRVVISTHGPQPYFLWSRRALCPMRQSGCLKVGLEPAV</sequence>
<organism evidence="3 4">
    <name type="scientific">Sphingomonas paucimobilis</name>
    <name type="common">Pseudomonas paucimobilis</name>
    <dbReference type="NCBI Taxonomy" id="13689"/>
    <lineage>
        <taxon>Bacteria</taxon>
        <taxon>Pseudomonadati</taxon>
        <taxon>Pseudomonadota</taxon>
        <taxon>Alphaproteobacteria</taxon>
        <taxon>Sphingomonadales</taxon>
        <taxon>Sphingomonadaceae</taxon>
        <taxon>Sphingomonas</taxon>
    </lineage>
</organism>
<dbReference type="Proteomes" id="UP000594836">
    <property type="component" value="Chromosome"/>
</dbReference>
<dbReference type="EMBL" id="CP065713">
    <property type="protein sequence ID" value="QPT10649.1"/>
    <property type="molecule type" value="Genomic_DNA"/>
</dbReference>
<evidence type="ECO:0000256" key="1">
    <source>
        <dbReference type="ARBA" id="ARBA00023002"/>
    </source>
</evidence>
<dbReference type="GO" id="GO:0008270">
    <property type="term" value="F:zinc ion binding"/>
    <property type="evidence" value="ECO:0007669"/>
    <property type="project" value="InterPro"/>
</dbReference>
<evidence type="ECO:0000313" key="4">
    <source>
        <dbReference type="Proteomes" id="UP000594836"/>
    </source>
</evidence>
<dbReference type="PROSITE" id="PS00059">
    <property type="entry name" value="ADH_ZINC"/>
    <property type="match status" value="1"/>
</dbReference>
<name>A0A7T3E7P5_SPHPI</name>